<sequence length="247" mass="27052">MPTPTAPGGRRGEGLFRWLYVLGSGCGKLPLVAGVALVLSARAVPLFAPTDVLPVVESSRFEATPPDAALIDAVLAKRAPELGLTLRRQIVHAIAEEAGRAGYDPLLILAIIDVESDFTEEAVSEKGARGLMQIKPSTLHFLAEKEGLRLSREEVASDPALGVRLGIRYLRTLNDRFGDLDLALMAYNAGPTRIWQAKKAGELDTFRRYPRLVRRDFRRFREGEGLGGDWALAQREALEKSPEEKAP</sequence>
<proteinExistence type="inferred from homology"/>
<evidence type="ECO:0000313" key="3">
    <source>
        <dbReference type="EMBL" id="WNG48528.1"/>
    </source>
</evidence>
<dbReference type="PANTHER" id="PTHR37423">
    <property type="entry name" value="SOLUBLE LYTIC MUREIN TRANSGLYCOSYLASE-RELATED"/>
    <property type="match status" value="1"/>
</dbReference>
<protein>
    <submittedName>
        <fullName evidence="3">Lytic transglycosylase domain-containing protein</fullName>
    </submittedName>
</protein>
<dbReference type="EMBL" id="CP043494">
    <property type="protein sequence ID" value="WNG48528.1"/>
    <property type="molecule type" value="Genomic_DNA"/>
</dbReference>
<evidence type="ECO:0000259" key="2">
    <source>
        <dbReference type="Pfam" id="PF01464"/>
    </source>
</evidence>
<comment type="similarity">
    <text evidence="1">Belongs to the transglycosylase Slt family.</text>
</comment>
<dbReference type="RefSeq" id="WP_395806152.1">
    <property type="nucleotide sequence ID" value="NZ_CP043494.1"/>
</dbReference>
<dbReference type="SUPFAM" id="SSF53955">
    <property type="entry name" value="Lysozyme-like"/>
    <property type="match status" value="1"/>
</dbReference>
<dbReference type="CDD" id="cd16896">
    <property type="entry name" value="LT_Slt70-like"/>
    <property type="match status" value="1"/>
</dbReference>
<dbReference type="InterPro" id="IPR023346">
    <property type="entry name" value="Lysozyme-like_dom_sf"/>
</dbReference>
<organism evidence="3 4">
    <name type="scientific">Archangium minus</name>
    <dbReference type="NCBI Taxonomy" id="83450"/>
    <lineage>
        <taxon>Bacteria</taxon>
        <taxon>Pseudomonadati</taxon>
        <taxon>Myxococcota</taxon>
        <taxon>Myxococcia</taxon>
        <taxon>Myxococcales</taxon>
        <taxon>Cystobacterineae</taxon>
        <taxon>Archangiaceae</taxon>
        <taxon>Archangium</taxon>
    </lineage>
</organism>
<feature type="domain" description="Transglycosylase SLT" evidence="2">
    <location>
        <begin position="94"/>
        <end position="200"/>
    </location>
</feature>
<name>A0ABY9WZH5_9BACT</name>
<accession>A0ABY9WZH5</accession>
<dbReference type="PANTHER" id="PTHR37423:SF2">
    <property type="entry name" value="MEMBRANE-BOUND LYTIC MUREIN TRANSGLYCOSYLASE C"/>
    <property type="match status" value="1"/>
</dbReference>
<dbReference type="Gene3D" id="1.10.530.10">
    <property type="match status" value="1"/>
</dbReference>
<dbReference type="InterPro" id="IPR008258">
    <property type="entry name" value="Transglycosylase_SLT_dom_1"/>
</dbReference>
<reference evidence="3 4" key="1">
    <citation type="submission" date="2019-08" db="EMBL/GenBank/DDBJ databases">
        <title>Archangium and Cystobacter genomes.</title>
        <authorList>
            <person name="Chen I.-C.K."/>
            <person name="Wielgoss S."/>
        </authorList>
    </citation>
    <scope>NUCLEOTIDE SEQUENCE [LARGE SCALE GENOMIC DNA]</scope>
    <source>
        <strain evidence="3 4">Cbm 6</strain>
    </source>
</reference>
<evidence type="ECO:0000256" key="1">
    <source>
        <dbReference type="ARBA" id="ARBA00007734"/>
    </source>
</evidence>
<dbReference type="Pfam" id="PF01464">
    <property type="entry name" value="SLT"/>
    <property type="match status" value="1"/>
</dbReference>
<dbReference type="Proteomes" id="UP001611383">
    <property type="component" value="Chromosome"/>
</dbReference>
<gene>
    <name evidence="3" type="ORF">F0U60_33690</name>
</gene>
<evidence type="ECO:0000313" key="4">
    <source>
        <dbReference type="Proteomes" id="UP001611383"/>
    </source>
</evidence>
<keyword evidence="4" id="KW-1185">Reference proteome</keyword>